<dbReference type="OrthoDB" id="1858881at2759"/>
<proteinExistence type="predicted"/>
<protein>
    <submittedName>
        <fullName evidence="2">Uncharacterized protein</fullName>
    </submittedName>
</protein>
<accession>A0A9Q0HBA0</accession>
<comment type="caution">
    <text evidence="2">The sequence shown here is derived from an EMBL/GenBank/DDBJ whole genome shotgun (WGS) entry which is preliminary data.</text>
</comment>
<organism evidence="2 3">
    <name type="scientific">Protea cynaroides</name>
    <dbReference type="NCBI Taxonomy" id="273540"/>
    <lineage>
        <taxon>Eukaryota</taxon>
        <taxon>Viridiplantae</taxon>
        <taxon>Streptophyta</taxon>
        <taxon>Embryophyta</taxon>
        <taxon>Tracheophyta</taxon>
        <taxon>Spermatophyta</taxon>
        <taxon>Magnoliopsida</taxon>
        <taxon>Proteales</taxon>
        <taxon>Proteaceae</taxon>
        <taxon>Protea</taxon>
    </lineage>
</organism>
<feature type="compositionally biased region" description="Basic and acidic residues" evidence="1">
    <location>
        <begin position="141"/>
        <end position="151"/>
    </location>
</feature>
<sequence length="240" mass="28041">MGSLMAGWNSPVSDPKSVKYLRNRSFTKEEIKAYRRSNDKTEGDHYLIRTFSAPQKITQERGKKDSGAGFQRSNTFSPANIKEYFTNVDSETDREKIIWKNAWWTMSNWAFLNEPPVIDTEVKYLRNRSFTKEEIKAYRRSNDKTEGDRLSQLRKRSLSGQKDSGAGFQRSNTFSPANIKEYFTNVDSETDREKIIWKNAWWTMSNWAFLNEPPVIDTEGPSNRYASQYHVTNKPPMVYL</sequence>
<feature type="region of interest" description="Disordered" evidence="1">
    <location>
        <begin position="141"/>
        <end position="172"/>
    </location>
</feature>
<evidence type="ECO:0000313" key="3">
    <source>
        <dbReference type="Proteomes" id="UP001141806"/>
    </source>
</evidence>
<gene>
    <name evidence="2" type="ORF">NE237_022563</name>
</gene>
<dbReference type="PANTHER" id="PTHR33872">
    <property type="entry name" value="DNA POLYMERASE EPSILON CATALYTIC SUBUNIT A"/>
    <property type="match status" value="1"/>
</dbReference>
<reference evidence="2" key="1">
    <citation type="journal article" date="2023" name="Plant J.">
        <title>The genome of the king protea, Protea cynaroides.</title>
        <authorList>
            <person name="Chang J."/>
            <person name="Duong T.A."/>
            <person name="Schoeman C."/>
            <person name="Ma X."/>
            <person name="Roodt D."/>
            <person name="Barker N."/>
            <person name="Li Z."/>
            <person name="Van de Peer Y."/>
            <person name="Mizrachi E."/>
        </authorList>
    </citation>
    <scope>NUCLEOTIDE SEQUENCE</scope>
    <source>
        <tissue evidence="2">Young leaves</tissue>
    </source>
</reference>
<evidence type="ECO:0000256" key="1">
    <source>
        <dbReference type="SAM" id="MobiDB-lite"/>
    </source>
</evidence>
<dbReference type="AlphaFoldDB" id="A0A9Q0HBA0"/>
<keyword evidence="3" id="KW-1185">Reference proteome</keyword>
<name>A0A9Q0HBA0_9MAGN</name>
<dbReference type="Proteomes" id="UP001141806">
    <property type="component" value="Unassembled WGS sequence"/>
</dbReference>
<dbReference type="EMBL" id="JAMYWD010000008">
    <property type="protein sequence ID" value="KAJ4962624.1"/>
    <property type="molecule type" value="Genomic_DNA"/>
</dbReference>
<evidence type="ECO:0000313" key="2">
    <source>
        <dbReference type="EMBL" id="KAJ4962624.1"/>
    </source>
</evidence>
<dbReference type="PANTHER" id="PTHR33872:SF2">
    <property type="entry name" value="DNA POLYMERASE EPSILON CATALYTIC SUBUNIT A"/>
    <property type="match status" value="1"/>
</dbReference>